<dbReference type="OrthoDB" id="6627503at2"/>
<name>A0A370QS26_9GAMM</name>
<sequence length="97" mass="10552">MDVSGENWGNKVGTTERDCSCGSWMNHWVKMTGKAWPMACSVEGCDEKATLGAHVYHANVEGERIVPMCAGCNKKGEKFNLKGGTSVPSARRDECAR</sequence>
<gene>
    <name evidence="1" type="ORF">C8D90_104226</name>
</gene>
<evidence type="ECO:0000313" key="2">
    <source>
        <dbReference type="Proteomes" id="UP000254848"/>
    </source>
</evidence>
<organism evidence="1 2">
    <name type="scientific">Enterobacillus tribolii</name>
    <dbReference type="NCBI Taxonomy" id="1487935"/>
    <lineage>
        <taxon>Bacteria</taxon>
        <taxon>Pseudomonadati</taxon>
        <taxon>Pseudomonadota</taxon>
        <taxon>Gammaproteobacteria</taxon>
        <taxon>Enterobacterales</taxon>
        <taxon>Hafniaceae</taxon>
        <taxon>Enterobacillus</taxon>
    </lineage>
</organism>
<protein>
    <submittedName>
        <fullName evidence="1">Uncharacterized protein</fullName>
    </submittedName>
</protein>
<comment type="caution">
    <text evidence="1">The sequence shown here is derived from an EMBL/GenBank/DDBJ whole genome shotgun (WGS) entry which is preliminary data.</text>
</comment>
<keyword evidence="2" id="KW-1185">Reference proteome</keyword>
<dbReference type="Proteomes" id="UP000254848">
    <property type="component" value="Unassembled WGS sequence"/>
</dbReference>
<reference evidence="1 2" key="1">
    <citation type="submission" date="2018-07" db="EMBL/GenBank/DDBJ databases">
        <title>Genomic Encyclopedia of Type Strains, Phase IV (KMG-IV): sequencing the most valuable type-strain genomes for metagenomic binning, comparative biology and taxonomic classification.</title>
        <authorList>
            <person name="Goeker M."/>
        </authorList>
    </citation>
    <scope>NUCLEOTIDE SEQUENCE [LARGE SCALE GENOMIC DNA]</scope>
    <source>
        <strain evidence="1 2">DSM 103736</strain>
    </source>
</reference>
<accession>A0A370QS26</accession>
<dbReference type="EMBL" id="QRAP01000004">
    <property type="protein sequence ID" value="RDK92070.1"/>
    <property type="molecule type" value="Genomic_DNA"/>
</dbReference>
<dbReference type="RefSeq" id="WP_147291353.1">
    <property type="nucleotide sequence ID" value="NZ_QRAP01000004.1"/>
</dbReference>
<proteinExistence type="predicted"/>
<evidence type="ECO:0000313" key="1">
    <source>
        <dbReference type="EMBL" id="RDK92070.1"/>
    </source>
</evidence>
<dbReference type="AlphaFoldDB" id="A0A370QS26"/>